<dbReference type="InterPro" id="IPR027417">
    <property type="entry name" value="P-loop_NTPase"/>
</dbReference>
<dbReference type="PANTHER" id="PTHR42711:SF10">
    <property type="entry name" value="ABC TRANSPORTER ATP-BINDING PROTEIN"/>
    <property type="match status" value="1"/>
</dbReference>
<dbReference type="KEGG" id="mbd:MEBOL_004037"/>
<sequence>MSSPPALELKGLTKTYGDKHTALSDVSLSIRPGEIFALLGPNGAGKTTLIGSVCGLVKKTSGKVFVFGQDLDEDPVRPRYQVGLVPQEINFDPFFTVAESLYIQQGFYGQPRDEARVREVLTALNLQGKANAITRALSGGMKRRLLIAKALVHKPKLVFLDEPTAGVDVELRRDLWTYVRKLAAEGTTIVLTTHYLEEAEELADRVGVINEGRLLLVEEKTQLLKRLGEKRLLVHFSAPVSTLPEVPLRAGATLSADGHLLTYPEREGGVPGGDILRTLYLQGLPVATVETRHSRLEDILIEILRGRPAAASAAALNSLPPATP</sequence>
<organism evidence="5 6">
    <name type="scientific">Melittangium boletus DSM 14713</name>
    <dbReference type="NCBI Taxonomy" id="1294270"/>
    <lineage>
        <taxon>Bacteria</taxon>
        <taxon>Pseudomonadati</taxon>
        <taxon>Myxococcota</taxon>
        <taxon>Myxococcia</taxon>
        <taxon>Myxococcales</taxon>
        <taxon>Cystobacterineae</taxon>
        <taxon>Archangiaceae</taxon>
        <taxon>Melittangium</taxon>
    </lineage>
</organism>
<dbReference type="SMART" id="SM00382">
    <property type="entry name" value="AAA"/>
    <property type="match status" value="1"/>
</dbReference>
<protein>
    <submittedName>
        <fullName evidence="5">ABC transporter ATP-binding protein</fullName>
    </submittedName>
</protein>
<keyword evidence="1" id="KW-0813">Transport</keyword>
<dbReference type="Proteomes" id="UP000217289">
    <property type="component" value="Chromosome"/>
</dbReference>
<keyword evidence="3 5" id="KW-0067">ATP-binding</keyword>
<feature type="domain" description="ABC transporter" evidence="4">
    <location>
        <begin position="7"/>
        <end position="236"/>
    </location>
</feature>
<dbReference type="InterPro" id="IPR003439">
    <property type="entry name" value="ABC_transporter-like_ATP-bd"/>
</dbReference>
<dbReference type="CDD" id="cd03230">
    <property type="entry name" value="ABC_DR_subfamily_A"/>
    <property type="match status" value="1"/>
</dbReference>
<dbReference type="InterPro" id="IPR017871">
    <property type="entry name" value="ABC_transporter-like_CS"/>
</dbReference>
<dbReference type="InterPro" id="IPR003593">
    <property type="entry name" value="AAA+_ATPase"/>
</dbReference>
<dbReference type="OrthoDB" id="9805130at2"/>
<dbReference type="PROSITE" id="PS50893">
    <property type="entry name" value="ABC_TRANSPORTER_2"/>
    <property type="match status" value="1"/>
</dbReference>
<proteinExistence type="predicted"/>
<dbReference type="EMBL" id="CP022163">
    <property type="protein sequence ID" value="ATB30576.1"/>
    <property type="molecule type" value="Genomic_DNA"/>
</dbReference>
<gene>
    <name evidence="5" type="ORF">MEBOL_004037</name>
</gene>
<dbReference type="SUPFAM" id="SSF52540">
    <property type="entry name" value="P-loop containing nucleoside triphosphate hydrolases"/>
    <property type="match status" value="1"/>
</dbReference>
<dbReference type="InterPro" id="IPR050763">
    <property type="entry name" value="ABC_transporter_ATP-binding"/>
</dbReference>
<dbReference type="PROSITE" id="PS00211">
    <property type="entry name" value="ABC_TRANSPORTER_1"/>
    <property type="match status" value="1"/>
</dbReference>
<evidence type="ECO:0000256" key="2">
    <source>
        <dbReference type="ARBA" id="ARBA00022741"/>
    </source>
</evidence>
<dbReference type="GO" id="GO:0016887">
    <property type="term" value="F:ATP hydrolysis activity"/>
    <property type="evidence" value="ECO:0007669"/>
    <property type="project" value="InterPro"/>
</dbReference>
<name>A0A250II18_9BACT</name>
<keyword evidence="2" id="KW-0547">Nucleotide-binding</keyword>
<dbReference type="Gene3D" id="3.40.50.300">
    <property type="entry name" value="P-loop containing nucleotide triphosphate hydrolases"/>
    <property type="match status" value="1"/>
</dbReference>
<evidence type="ECO:0000313" key="5">
    <source>
        <dbReference type="EMBL" id="ATB30576.1"/>
    </source>
</evidence>
<dbReference type="GO" id="GO:0005524">
    <property type="term" value="F:ATP binding"/>
    <property type="evidence" value="ECO:0007669"/>
    <property type="project" value="UniProtKB-KW"/>
</dbReference>
<evidence type="ECO:0000256" key="3">
    <source>
        <dbReference type="ARBA" id="ARBA00022840"/>
    </source>
</evidence>
<evidence type="ECO:0000313" key="6">
    <source>
        <dbReference type="Proteomes" id="UP000217289"/>
    </source>
</evidence>
<accession>A0A250II18</accession>
<dbReference type="Pfam" id="PF00005">
    <property type="entry name" value="ABC_tran"/>
    <property type="match status" value="1"/>
</dbReference>
<evidence type="ECO:0000259" key="4">
    <source>
        <dbReference type="PROSITE" id="PS50893"/>
    </source>
</evidence>
<dbReference type="RefSeq" id="WP_095979013.1">
    <property type="nucleotide sequence ID" value="NZ_CP022163.1"/>
</dbReference>
<keyword evidence="6" id="KW-1185">Reference proteome</keyword>
<reference evidence="5 6" key="1">
    <citation type="submission" date="2017-06" db="EMBL/GenBank/DDBJ databases">
        <authorList>
            <person name="Kim H.J."/>
            <person name="Triplett B.A."/>
        </authorList>
    </citation>
    <scope>NUCLEOTIDE SEQUENCE [LARGE SCALE GENOMIC DNA]</scope>
    <source>
        <strain evidence="5 6">DSM 14713</strain>
    </source>
</reference>
<dbReference type="AlphaFoldDB" id="A0A250II18"/>
<evidence type="ECO:0000256" key="1">
    <source>
        <dbReference type="ARBA" id="ARBA00022448"/>
    </source>
</evidence>
<dbReference type="PANTHER" id="PTHR42711">
    <property type="entry name" value="ABC TRANSPORTER ATP-BINDING PROTEIN"/>
    <property type="match status" value="1"/>
</dbReference>